<organism evidence="2 3">
    <name type="scientific">Plakobranchus ocellatus</name>
    <dbReference type="NCBI Taxonomy" id="259542"/>
    <lineage>
        <taxon>Eukaryota</taxon>
        <taxon>Metazoa</taxon>
        <taxon>Spiralia</taxon>
        <taxon>Lophotrochozoa</taxon>
        <taxon>Mollusca</taxon>
        <taxon>Gastropoda</taxon>
        <taxon>Heterobranchia</taxon>
        <taxon>Euthyneura</taxon>
        <taxon>Panpulmonata</taxon>
        <taxon>Sacoglossa</taxon>
        <taxon>Placobranchoidea</taxon>
        <taxon>Plakobranchidae</taxon>
        <taxon>Plakobranchus</taxon>
    </lineage>
</organism>
<reference evidence="2 3" key="1">
    <citation type="journal article" date="2021" name="Elife">
        <title>Chloroplast acquisition without the gene transfer in kleptoplastic sea slugs, Plakobranchus ocellatus.</title>
        <authorList>
            <person name="Maeda T."/>
            <person name="Takahashi S."/>
            <person name="Yoshida T."/>
            <person name="Shimamura S."/>
            <person name="Takaki Y."/>
            <person name="Nagai Y."/>
            <person name="Toyoda A."/>
            <person name="Suzuki Y."/>
            <person name="Arimoto A."/>
            <person name="Ishii H."/>
            <person name="Satoh N."/>
            <person name="Nishiyama T."/>
            <person name="Hasebe M."/>
            <person name="Maruyama T."/>
            <person name="Minagawa J."/>
            <person name="Obokata J."/>
            <person name="Shigenobu S."/>
        </authorList>
    </citation>
    <scope>NUCLEOTIDE SEQUENCE [LARGE SCALE GENOMIC DNA]</scope>
</reference>
<feature type="region of interest" description="Disordered" evidence="1">
    <location>
        <begin position="57"/>
        <end position="79"/>
    </location>
</feature>
<name>A0AAV4DG09_9GAST</name>
<gene>
    <name evidence="2" type="ORF">PoB_006966200</name>
</gene>
<evidence type="ECO:0000313" key="3">
    <source>
        <dbReference type="Proteomes" id="UP000735302"/>
    </source>
</evidence>
<proteinExistence type="predicted"/>
<comment type="caution">
    <text evidence="2">The sequence shown here is derived from an EMBL/GenBank/DDBJ whole genome shotgun (WGS) entry which is preliminary data.</text>
</comment>
<sequence>MTQGTTMWLPLWIRTKLAPIERDCNKFRKVLQEFPALLQPTFSSESVRHGVQHYIATSGPPVHSRARRLAPDKLAAAKK</sequence>
<evidence type="ECO:0000313" key="2">
    <source>
        <dbReference type="EMBL" id="GFO43157.1"/>
    </source>
</evidence>
<dbReference type="Proteomes" id="UP000735302">
    <property type="component" value="Unassembled WGS sequence"/>
</dbReference>
<dbReference type="AlphaFoldDB" id="A0AAV4DG09"/>
<evidence type="ECO:0000256" key="1">
    <source>
        <dbReference type="SAM" id="MobiDB-lite"/>
    </source>
</evidence>
<keyword evidence="3" id="KW-1185">Reference proteome</keyword>
<dbReference type="EMBL" id="BLXT01007857">
    <property type="protein sequence ID" value="GFO43157.1"/>
    <property type="molecule type" value="Genomic_DNA"/>
</dbReference>
<accession>A0AAV4DG09</accession>
<protein>
    <submittedName>
        <fullName evidence="2">Retrovirus-related pol polyprotein</fullName>
    </submittedName>
</protein>